<evidence type="ECO:0000256" key="2">
    <source>
        <dbReference type="ARBA" id="ARBA00023015"/>
    </source>
</evidence>
<sequence length="214" mass="22631">MIKVVLADDDPLVRQGIRAILASADDIDVVADTADGNQAVQEVLRHNASIALLDIRMPVLDGIGAVRRLAELAPRTRSIILTTFGDDDNIRRALSSGANGFLLKTTAPGELVDAVRTVHEGGAHLSPAVTSRVVALLGRDNAESKLLAAQRVGALAPREQEVLGLVARGLSNAEVGRRAHLSEATVKAYVSRIMTKLDCANRVQIALLAKEAGL</sequence>
<dbReference type="PROSITE" id="PS50110">
    <property type="entry name" value="RESPONSE_REGULATORY"/>
    <property type="match status" value="1"/>
</dbReference>
<proteinExistence type="predicted"/>
<dbReference type="PRINTS" id="PR00038">
    <property type="entry name" value="HTHLUXR"/>
</dbReference>
<dbReference type="PANTHER" id="PTHR43214">
    <property type="entry name" value="TWO-COMPONENT RESPONSE REGULATOR"/>
    <property type="match status" value="1"/>
</dbReference>
<dbReference type="Proteomes" id="UP001589693">
    <property type="component" value="Unassembled WGS sequence"/>
</dbReference>
<dbReference type="CDD" id="cd17535">
    <property type="entry name" value="REC_NarL-like"/>
    <property type="match status" value="1"/>
</dbReference>
<dbReference type="InterPro" id="IPR000792">
    <property type="entry name" value="Tscrpt_reg_LuxR_C"/>
</dbReference>
<dbReference type="PANTHER" id="PTHR43214:SF24">
    <property type="entry name" value="TRANSCRIPTIONAL REGULATORY PROTEIN NARL-RELATED"/>
    <property type="match status" value="1"/>
</dbReference>
<dbReference type="SUPFAM" id="SSF52172">
    <property type="entry name" value="CheY-like"/>
    <property type="match status" value="1"/>
</dbReference>
<dbReference type="CDD" id="cd06170">
    <property type="entry name" value="LuxR_C_like"/>
    <property type="match status" value="1"/>
</dbReference>
<protein>
    <submittedName>
        <fullName evidence="8">Response regulator</fullName>
    </submittedName>
</protein>
<feature type="modified residue" description="4-aspartylphosphate" evidence="5">
    <location>
        <position position="54"/>
    </location>
</feature>
<dbReference type="InterPro" id="IPR039420">
    <property type="entry name" value="WalR-like"/>
</dbReference>
<evidence type="ECO:0000313" key="9">
    <source>
        <dbReference type="Proteomes" id="UP001589693"/>
    </source>
</evidence>
<feature type="domain" description="HTH luxR-type" evidence="6">
    <location>
        <begin position="148"/>
        <end position="213"/>
    </location>
</feature>
<evidence type="ECO:0000256" key="1">
    <source>
        <dbReference type="ARBA" id="ARBA00022553"/>
    </source>
</evidence>
<dbReference type="InterPro" id="IPR011006">
    <property type="entry name" value="CheY-like_superfamily"/>
</dbReference>
<evidence type="ECO:0000256" key="5">
    <source>
        <dbReference type="PROSITE-ProRule" id="PRU00169"/>
    </source>
</evidence>
<comment type="caution">
    <text evidence="8">The sequence shown here is derived from an EMBL/GenBank/DDBJ whole genome shotgun (WGS) entry which is preliminary data.</text>
</comment>
<keyword evidence="1 5" id="KW-0597">Phosphoprotein</keyword>
<dbReference type="SMART" id="SM00448">
    <property type="entry name" value="REC"/>
    <property type="match status" value="1"/>
</dbReference>
<name>A0ABV5ZYK2_9PSEU</name>
<dbReference type="RefSeq" id="WP_377852761.1">
    <property type="nucleotide sequence ID" value="NZ_JBHLZU010000012.1"/>
</dbReference>
<reference evidence="8 9" key="1">
    <citation type="submission" date="2024-09" db="EMBL/GenBank/DDBJ databases">
        <authorList>
            <person name="Sun Q."/>
            <person name="Mori K."/>
        </authorList>
    </citation>
    <scope>NUCLEOTIDE SEQUENCE [LARGE SCALE GENOMIC DNA]</scope>
    <source>
        <strain evidence="8 9">TBRC 7907</strain>
    </source>
</reference>
<evidence type="ECO:0000313" key="8">
    <source>
        <dbReference type="EMBL" id="MFB9905460.1"/>
    </source>
</evidence>
<evidence type="ECO:0000256" key="4">
    <source>
        <dbReference type="ARBA" id="ARBA00023163"/>
    </source>
</evidence>
<dbReference type="InterPro" id="IPR001789">
    <property type="entry name" value="Sig_transdc_resp-reg_receiver"/>
</dbReference>
<accession>A0ABV5ZYK2</accession>
<keyword evidence="3" id="KW-0238">DNA-binding</keyword>
<dbReference type="Gene3D" id="3.40.50.2300">
    <property type="match status" value="1"/>
</dbReference>
<dbReference type="EMBL" id="JBHLZU010000012">
    <property type="protein sequence ID" value="MFB9905460.1"/>
    <property type="molecule type" value="Genomic_DNA"/>
</dbReference>
<dbReference type="Pfam" id="PF00072">
    <property type="entry name" value="Response_reg"/>
    <property type="match status" value="1"/>
</dbReference>
<dbReference type="SMART" id="SM00421">
    <property type="entry name" value="HTH_LUXR"/>
    <property type="match status" value="1"/>
</dbReference>
<evidence type="ECO:0000259" key="7">
    <source>
        <dbReference type="PROSITE" id="PS50110"/>
    </source>
</evidence>
<dbReference type="Pfam" id="PF00196">
    <property type="entry name" value="GerE"/>
    <property type="match status" value="1"/>
</dbReference>
<dbReference type="SUPFAM" id="SSF46894">
    <property type="entry name" value="C-terminal effector domain of the bipartite response regulators"/>
    <property type="match status" value="1"/>
</dbReference>
<dbReference type="InterPro" id="IPR058245">
    <property type="entry name" value="NreC/VraR/RcsB-like_REC"/>
</dbReference>
<organism evidence="8 9">
    <name type="scientific">Allokutzneria oryzae</name>
    <dbReference type="NCBI Taxonomy" id="1378989"/>
    <lineage>
        <taxon>Bacteria</taxon>
        <taxon>Bacillati</taxon>
        <taxon>Actinomycetota</taxon>
        <taxon>Actinomycetes</taxon>
        <taxon>Pseudonocardiales</taxon>
        <taxon>Pseudonocardiaceae</taxon>
        <taxon>Allokutzneria</taxon>
    </lineage>
</organism>
<keyword evidence="2" id="KW-0805">Transcription regulation</keyword>
<keyword evidence="9" id="KW-1185">Reference proteome</keyword>
<gene>
    <name evidence="8" type="ORF">ACFFQA_16115</name>
</gene>
<dbReference type="InterPro" id="IPR016032">
    <property type="entry name" value="Sig_transdc_resp-reg_C-effctor"/>
</dbReference>
<dbReference type="PROSITE" id="PS50043">
    <property type="entry name" value="HTH_LUXR_2"/>
    <property type="match status" value="1"/>
</dbReference>
<feature type="domain" description="Response regulatory" evidence="7">
    <location>
        <begin position="3"/>
        <end position="119"/>
    </location>
</feature>
<evidence type="ECO:0000256" key="3">
    <source>
        <dbReference type="ARBA" id="ARBA00023125"/>
    </source>
</evidence>
<evidence type="ECO:0000259" key="6">
    <source>
        <dbReference type="PROSITE" id="PS50043"/>
    </source>
</evidence>
<keyword evidence="4" id="KW-0804">Transcription</keyword>